<name>A0A372GEX2_9ACTN</name>
<evidence type="ECO:0000313" key="1">
    <source>
        <dbReference type="EMBL" id="RFS83623.1"/>
    </source>
</evidence>
<gene>
    <name evidence="1" type="ORF">D0T12_21630</name>
</gene>
<protein>
    <submittedName>
        <fullName evidence="1">Uncharacterized protein</fullName>
    </submittedName>
</protein>
<evidence type="ECO:0000313" key="2">
    <source>
        <dbReference type="Proteomes" id="UP000262882"/>
    </source>
</evidence>
<comment type="caution">
    <text evidence="1">The sequence shown here is derived from an EMBL/GenBank/DDBJ whole genome shotgun (WGS) entry which is preliminary data.</text>
</comment>
<dbReference type="Proteomes" id="UP000262882">
    <property type="component" value="Unassembled WGS sequence"/>
</dbReference>
<organism evidence="1 2">
    <name type="scientific">Actinomadura spongiicola</name>
    <dbReference type="NCBI Taxonomy" id="2303421"/>
    <lineage>
        <taxon>Bacteria</taxon>
        <taxon>Bacillati</taxon>
        <taxon>Actinomycetota</taxon>
        <taxon>Actinomycetes</taxon>
        <taxon>Streptosporangiales</taxon>
        <taxon>Thermomonosporaceae</taxon>
        <taxon>Actinomadura</taxon>
    </lineage>
</organism>
<keyword evidence="2" id="KW-1185">Reference proteome</keyword>
<reference evidence="1 2" key="1">
    <citation type="submission" date="2018-08" db="EMBL/GenBank/DDBJ databases">
        <title>Actinomadura spongicola sp. nov., isolated from marine sponge Leucetta chagosensis.</title>
        <authorList>
            <person name="Li L."/>
            <person name="Lin H.W."/>
        </authorList>
    </citation>
    <scope>NUCLEOTIDE SEQUENCE [LARGE SCALE GENOMIC DNA]</scope>
    <source>
        <strain evidence="1 2">LHW52907</strain>
    </source>
</reference>
<sequence>MSWRMPSGKLKLDCLVPSWMRSRTASAARLFPIMELTAGGPVTGLVAMMRWPQLKASLTQLSILLPLPYCFCQPSCNSPWVLSALLVLSACA</sequence>
<proteinExistence type="predicted"/>
<dbReference type="AlphaFoldDB" id="A0A372GEX2"/>
<accession>A0A372GEX2</accession>
<dbReference type="EMBL" id="QVNQ01000006">
    <property type="protein sequence ID" value="RFS83623.1"/>
    <property type="molecule type" value="Genomic_DNA"/>
</dbReference>